<dbReference type="Proteomes" id="UP000253472">
    <property type="component" value="Unassembled WGS sequence"/>
</dbReference>
<comment type="caution">
    <text evidence="1">The sequence shown here is derived from an EMBL/GenBank/DDBJ whole genome shotgun (WGS) entry which is preliminary data.</text>
</comment>
<protein>
    <submittedName>
        <fullName evidence="1">Uncharacterized protein</fullName>
    </submittedName>
</protein>
<reference evidence="1 2" key="1">
    <citation type="submission" date="2018-06" db="EMBL/GenBank/DDBJ databases">
        <title>Whole genome sequencing of Candida tropicalis (genome annotated by CSBL at Korea University).</title>
        <authorList>
            <person name="Ahn J."/>
        </authorList>
    </citation>
    <scope>NUCLEOTIDE SEQUENCE [LARGE SCALE GENOMIC DNA]</scope>
    <source>
        <strain evidence="1 2">ATCC 20962</strain>
    </source>
</reference>
<keyword evidence="2" id="KW-1185">Reference proteome</keyword>
<proteinExistence type="predicted"/>
<evidence type="ECO:0000313" key="1">
    <source>
        <dbReference type="EMBL" id="RCK55944.1"/>
    </source>
</evidence>
<gene>
    <name evidence="1" type="ORF">Cantr_05103</name>
</gene>
<dbReference type="EMBL" id="QLNQ01000029">
    <property type="protein sequence ID" value="RCK55944.1"/>
    <property type="molecule type" value="Genomic_DNA"/>
</dbReference>
<sequence>MHVDAYGIIFPHASIFQQKSNYFETSLNDFYLQVNSKAIEVVLTKEVGDDFRLSDDSYLVLSRDASIVIAHQGNDVVLANL</sequence>
<accession>A0A367XQP2</accession>
<dbReference type="AlphaFoldDB" id="A0A367XQP2"/>
<name>A0A367XQP2_9ASCO</name>
<organism evidence="1 2">
    <name type="scientific">Candida viswanathii</name>
    <dbReference type="NCBI Taxonomy" id="5486"/>
    <lineage>
        <taxon>Eukaryota</taxon>
        <taxon>Fungi</taxon>
        <taxon>Dikarya</taxon>
        <taxon>Ascomycota</taxon>
        <taxon>Saccharomycotina</taxon>
        <taxon>Pichiomycetes</taxon>
        <taxon>Debaryomycetaceae</taxon>
        <taxon>Candida/Lodderomyces clade</taxon>
        <taxon>Candida</taxon>
    </lineage>
</organism>
<evidence type="ECO:0000313" key="2">
    <source>
        <dbReference type="Proteomes" id="UP000253472"/>
    </source>
</evidence>